<keyword evidence="2" id="KW-1185">Reference proteome</keyword>
<dbReference type="SUPFAM" id="SSF56219">
    <property type="entry name" value="DNase I-like"/>
    <property type="match status" value="1"/>
</dbReference>
<dbReference type="OrthoDB" id="276515at2759"/>
<dbReference type="PANTHER" id="PTHR12121:SF36">
    <property type="entry name" value="ENDONUCLEASE_EXONUCLEASE_PHOSPHATASE DOMAIN-CONTAINING PROTEIN"/>
    <property type="match status" value="1"/>
</dbReference>
<accession>X6MK32</accession>
<gene>
    <name evidence="1" type="ORF">RFI_23979</name>
</gene>
<evidence type="ECO:0000313" key="1">
    <source>
        <dbReference type="EMBL" id="ETO13395.1"/>
    </source>
</evidence>
<dbReference type="Gene3D" id="3.60.10.10">
    <property type="entry name" value="Endonuclease/exonuclease/phosphatase"/>
    <property type="match status" value="1"/>
</dbReference>
<sequence length="439" mass="50561">MNFSPTLIEKSKHGSSNSKPALFDSKLYLILLVVLVGFDYTIHFLLHNLATVAHPAQHNGASGVLRNPKNWVKSESEELEEFFEQFKHNESVIRIMTFNLRNELLDMDTKTHSWSTRKAMLIKTLLKSRPSLLGTQEGTLSQLNEINDILQENKYQMLGSSGRLPKGVFQSQLSKDNEFCEIFIFHKMFSVLDKGTFSLSETPNQLGSKYTGTILPRIATWALLSLKNPHARWGTLHSKYLFLFINTHLDHLHLWARQKEIQIIEAFIAEMWNEYQTLRNFTLLVFVTGDFNENENGKLWHEIVNVSLLANEMININGNNNNNNKKHNKPSSSIRSQIKLLDCVKEWTKKKNTTLNAPLTFHRWEGLDYIPKDTNGAPIDWILCTPNVIQEMHLLNAFVVTWNSTILDTTWNQSQYGTIFPSDHFPLYLDIAFKSLSPL</sequence>
<dbReference type="GO" id="GO:0000175">
    <property type="term" value="F:3'-5'-RNA exonuclease activity"/>
    <property type="evidence" value="ECO:0007669"/>
    <property type="project" value="TreeGrafter"/>
</dbReference>
<organism evidence="1 2">
    <name type="scientific">Reticulomyxa filosa</name>
    <dbReference type="NCBI Taxonomy" id="46433"/>
    <lineage>
        <taxon>Eukaryota</taxon>
        <taxon>Sar</taxon>
        <taxon>Rhizaria</taxon>
        <taxon>Retaria</taxon>
        <taxon>Foraminifera</taxon>
        <taxon>Monothalamids</taxon>
        <taxon>Reticulomyxidae</taxon>
        <taxon>Reticulomyxa</taxon>
    </lineage>
</organism>
<dbReference type="AlphaFoldDB" id="X6MK32"/>
<evidence type="ECO:0000313" key="2">
    <source>
        <dbReference type="Proteomes" id="UP000023152"/>
    </source>
</evidence>
<reference evidence="1 2" key="1">
    <citation type="journal article" date="2013" name="Curr. Biol.">
        <title>The Genome of the Foraminiferan Reticulomyxa filosa.</title>
        <authorList>
            <person name="Glockner G."/>
            <person name="Hulsmann N."/>
            <person name="Schleicher M."/>
            <person name="Noegel A.A."/>
            <person name="Eichinger L."/>
            <person name="Gallinger C."/>
            <person name="Pawlowski J."/>
            <person name="Sierra R."/>
            <person name="Euteneuer U."/>
            <person name="Pillet L."/>
            <person name="Moustafa A."/>
            <person name="Platzer M."/>
            <person name="Groth M."/>
            <person name="Szafranski K."/>
            <person name="Schliwa M."/>
        </authorList>
    </citation>
    <scope>NUCLEOTIDE SEQUENCE [LARGE SCALE GENOMIC DNA]</scope>
</reference>
<dbReference type="EMBL" id="ASPP01020636">
    <property type="protein sequence ID" value="ETO13395.1"/>
    <property type="molecule type" value="Genomic_DNA"/>
</dbReference>
<proteinExistence type="predicted"/>
<dbReference type="InterPro" id="IPR050410">
    <property type="entry name" value="CCR4/nocturin_mRNA_transcr"/>
</dbReference>
<dbReference type="PANTHER" id="PTHR12121">
    <property type="entry name" value="CARBON CATABOLITE REPRESSOR PROTEIN 4"/>
    <property type="match status" value="1"/>
</dbReference>
<dbReference type="Proteomes" id="UP000023152">
    <property type="component" value="Unassembled WGS sequence"/>
</dbReference>
<comment type="caution">
    <text evidence="1">The sequence shown here is derived from an EMBL/GenBank/DDBJ whole genome shotgun (WGS) entry which is preliminary data.</text>
</comment>
<evidence type="ECO:0008006" key="3">
    <source>
        <dbReference type="Google" id="ProtNLM"/>
    </source>
</evidence>
<name>X6MK32_RETFI</name>
<dbReference type="InterPro" id="IPR036691">
    <property type="entry name" value="Endo/exonu/phosph_ase_sf"/>
</dbReference>
<protein>
    <recommendedName>
        <fullName evidence="3">Endonuclease/exonuclease/phosphatase domain-containing protein</fullName>
    </recommendedName>
</protein>